<reference evidence="2 3" key="1">
    <citation type="submission" date="2016-02" db="EMBL/GenBank/DDBJ databases">
        <title>Band-tailed pigeon sequencing and assembly.</title>
        <authorList>
            <person name="Soares A.E."/>
            <person name="Novak B.J."/>
            <person name="Rice E.S."/>
            <person name="O'Connell B."/>
            <person name="Chang D."/>
            <person name="Weber S."/>
            <person name="Shapiro B."/>
        </authorList>
    </citation>
    <scope>NUCLEOTIDE SEQUENCE [LARGE SCALE GENOMIC DNA]</scope>
    <source>
        <strain evidence="2">BTP2013</strain>
        <tissue evidence="2">Blood</tissue>
    </source>
</reference>
<organism evidence="2 3">
    <name type="scientific">Patagioenas fasciata monilis</name>
    <dbReference type="NCBI Taxonomy" id="372326"/>
    <lineage>
        <taxon>Eukaryota</taxon>
        <taxon>Metazoa</taxon>
        <taxon>Chordata</taxon>
        <taxon>Craniata</taxon>
        <taxon>Vertebrata</taxon>
        <taxon>Euteleostomi</taxon>
        <taxon>Archelosauria</taxon>
        <taxon>Archosauria</taxon>
        <taxon>Dinosauria</taxon>
        <taxon>Saurischia</taxon>
        <taxon>Theropoda</taxon>
        <taxon>Coelurosauria</taxon>
        <taxon>Aves</taxon>
        <taxon>Neognathae</taxon>
        <taxon>Neoaves</taxon>
        <taxon>Columbimorphae</taxon>
        <taxon>Columbiformes</taxon>
        <taxon>Columbidae</taxon>
        <taxon>Patagioenas</taxon>
    </lineage>
</organism>
<keyword evidence="3" id="KW-1185">Reference proteome</keyword>
<sequence length="112" mass="11320">MDGVSCSPAPHACDSGRPPAAQAGTAAVTVSAGAAQAGSEPGTLENAAARAGLREDRMASRSRTQELSTPMFEKSGEESGKPAQPSQNLLLKPEHEGNAQAVEAGTYILGMA</sequence>
<dbReference type="AlphaFoldDB" id="A0A1V4JF93"/>
<dbReference type="Proteomes" id="UP000190648">
    <property type="component" value="Unassembled WGS sequence"/>
</dbReference>
<gene>
    <name evidence="2" type="ORF">AV530_000726</name>
</gene>
<proteinExistence type="predicted"/>
<accession>A0A1V4JF93</accession>
<feature type="compositionally biased region" description="Low complexity" evidence="1">
    <location>
        <begin position="20"/>
        <end position="39"/>
    </location>
</feature>
<protein>
    <submittedName>
        <fullName evidence="2">Uncharacterized protein</fullName>
    </submittedName>
</protein>
<evidence type="ECO:0000256" key="1">
    <source>
        <dbReference type="SAM" id="MobiDB-lite"/>
    </source>
</evidence>
<evidence type="ECO:0000313" key="3">
    <source>
        <dbReference type="Proteomes" id="UP000190648"/>
    </source>
</evidence>
<evidence type="ECO:0000313" key="2">
    <source>
        <dbReference type="EMBL" id="OPJ70734.1"/>
    </source>
</evidence>
<name>A0A1V4JF93_PATFA</name>
<comment type="caution">
    <text evidence="2">The sequence shown here is derived from an EMBL/GenBank/DDBJ whole genome shotgun (WGS) entry which is preliminary data.</text>
</comment>
<dbReference type="EMBL" id="LSYS01007737">
    <property type="protein sequence ID" value="OPJ70734.1"/>
    <property type="molecule type" value="Genomic_DNA"/>
</dbReference>
<feature type="region of interest" description="Disordered" evidence="1">
    <location>
        <begin position="1"/>
        <end position="98"/>
    </location>
</feature>